<name>A0A2U1T825_9CORY</name>
<dbReference type="UniPathway" id="UPA00077">
    <property type="reaction ID" value="UER00158"/>
</dbReference>
<dbReference type="GO" id="GO:0004146">
    <property type="term" value="F:dihydrofolate reductase activity"/>
    <property type="evidence" value="ECO:0007669"/>
    <property type="project" value="UniProtKB-EC"/>
</dbReference>
<dbReference type="SUPFAM" id="SSF53597">
    <property type="entry name" value="Dihydrofolate reductase-like"/>
    <property type="match status" value="1"/>
</dbReference>
<dbReference type="GO" id="GO:0016301">
    <property type="term" value="F:kinase activity"/>
    <property type="evidence" value="ECO:0007669"/>
    <property type="project" value="UniProtKB-KW"/>
</dbReference>
<keyword evidence="9" id="KW-0418">Kinase</keyword>
<dbReference type="InterPro" id="IPR024072">
    <property type="entry name" value="DHFR-like_dom_sf"/>
</dbReference>
<accession>A0A2U1T825</accession>
<dbReference type="GO" id="GO:0006730">
    <property type="term" value="P:one-carbon metabolic process"/>
    <property type="evidence" value="ECO:0007669"/>
    <property type="project" value="UniProtKB-KW"/>
</dbReference>
<comment type="similarity">
    <text evidence="2 7">Belongs to the dihydrofolate reductase family.</text>
</comment>
<evidence type="ECO:0000256" key="1">
    <source>
        <dbReference type="ARBA" id="ARBA00004903"/>
    </source>
</evidence>
<comment type="caution">
    <text evidence="9">The sequence shown here is derived from an EMBL/GenBank/DDBJ whole genome shotgun (WGS) entry which is preliminary data.</text>
</comment>
<dbReference type="AlphaFoldDB" id="A0A2U1T825"/>
<keyword evidence="4" id="KW-0554">One-carbon metabolism</keyword>
<dbReference type="EMBL" id="QEEZ01000006">
    <property type="protein sequence ID" value="PWC02048.1"/>
    <property type="molecule type" value="Genomic_DNA"/>
</dbReference>
<dbReference type="PANTHER" id="PTHR48069">
    <property type="entry name" value="DIHYDROFOLATE REDUCTASE"/>
    <property type="match status" value="1"/>
</dbReference>
<keyword evidence="5" id="KW-0521">NADP</keyword>
<dbReference type="Pfam" id="PF00186">
    <property type="entry name" value="DHFR_1"/>
    <property type="match status" value="1"/>
</dbReference>
<dbReference type="RefSeq" id="WP_108431948.1">
    <property type="nucleotide sequence ID" value="NZ_CP026947.1"/>
</dbReference>
<gene>
    <name evidence="9" type="ORF">DF222_04205</name>
</gene>
<feature type="domain" description="DHFR" evidence="8">
    <location>
        <begin position="1"/>
        <end position="167"/>
    </location>
</feature>
<keyword evidence="9" id="KW-0808">Transferase</keyword>
<comment type="pathway">
    <text evidence="1">Cofactor biosynthesis; tetrahydrofolate biosynthesis; 5,6,7,8-tetrahydrofolate from 7,8-dihydrofolate: step 1/1.</text>
</comment>
<dbReference type="PROSITE" id="PS51330">
    <property type="entry name" value="DHFR_2"/>
    <property type="match status" value="1"/>
</dbReference>
<dbReference type="PANTHER" id="PTHR48069:SF3">
    <property type="entry name" value="DIHYDROFOLATE REDUCTASE"/>
    <property type="match status" value="1"/>
</dbReference>
<dbReference type="Proteomes" id="UP000244989">
    <property type="component" value="Unassembled WGS sequence"/>
</dbReference>
<dbReference type="GO" id="GO:0046452">
    <property type="term" value="P:dihydrofolate metabolic process"/>
    <property type="evidence" value="ECO:0007669"/>
    <property type="project" value="TreeGrafter"/>
</dbReference>
<dbReference type="EC" id="1.5.1.3" evidence="3"/>
<evidence type="ECO:0000256" key="5">
    <source>
        <dbReference type="ARBA" id="ARBA00022857"/>
    </source>
</evidence>
<sequence length="170" mass="18430">MLGAIWVQSADGVIGDGTGMPWHIPEDLAHFKTTTLDHPVIMGRHTWFSLSERFRPLPGRQNLIVSSRAPGEWSAGAEVISLSEVADYSGWIMGGGQLYAATLDLVDRLEVTVIEAELAGLIDDPVYAPAIPAEFERTEVAGPLSSAKGSVEGIAGEVTYRFETYLRKDD</sequence>
<evidence type="ECO:0000256" key="4">
    <source>
        <dbReference type="ARBA" id="ARBA00022563"/>
    </source>
</evidence>
<evidence type="ECO:0000256" key="7">
    <source>
        <dbReference type="RuleBase" id="RU004474"/>
    </source>
</evidence>
<dbReference type="CDD" id="cd00209">
    <property type="entry name" value="DHFR"/>
    <property type="match status" value="1"/>
</dbReference>
<dbReference type="PROSITE" id="PS00075">
    <property type="entry name" value="DHFR_1"/>
    <property type="match status" value="1"/>
</dbReference>
<keyword evidence="6" id="KW-0560">Oxidoreductase</keyword>
<evidence type="ECO:0000256" key="2">
    <source>
        <dbReference type="ARBA" id="ARBA00009539"/>
    </source>
</evidence>
<dbReference type="KEGG" id="cyz:C3B44_08175"/>
<keyword evidence="10" id="KW-1185">Reference proteome</keyword>
<reference evidence="10" key="1">
    <citation type="submission" date="2018-04" db="EMBL/GenBank/DDBJ databases">
        <authorList>
            <person name="Liu S."/>
            <person name="Wang Z."/>
            <person name="Li J."/>
        </authorList>
    </citation>
    <scope>NUCLEOTIDE SEQUENCE [LARGE SCALE GENOMIC DNA]</scope>
    <source>
        <strain evidence="10">2189</strain>
    </source>
</reference>
<dbReference type="GO" id="GO:0050661">
    <property type="term" value="F:NADP binding"/>
    <property type="evidence" value="ECO:0007669"/>
    <property type="project" value="InterPro"/>
</dbReference>
<protein>
    <recommendedName>
        <fullName evidence="3">dihydrofolate reductase</fullName>
        <ecNumber evidence="3">1.5.1.3</ecNumber>
    </recommendedName>
</protein>
<dbReference type="GO" id="GO:0046655">
    <property type="term" value="P:folic acid metabolic process"/>
    <property type="evidence" value="ECO:0007669"/>
    <property type="project" value="TreeGrafter"/>
</dbReference>
<proteinExistence type="inferred from homology"/>
<dbReference type="GO" id="GO:0046654">
    <property type="term" value="P:tetrahydrofolate biosynthetic process"/>
    <property type="evidence" value="ECO:0007669"/>
    <property type="project" value="UniProtKB-UniPathway"/>
</dbReference>
<evidence type="ECO:0000256" key="6">
    <source>
        <dbReference type="ARBA" id="ARBA00023002"/>
    </source>
</evidence>
<dbReference type="Gene3D" id="3.40.430.10">
    <property type="entry name" value="Dihydrofolate Reductase, subunit A"/>
    <property type="match status" value="1"/>
</dbReference>
<dbReference type="InterPro" id="IPR012259">
    <property type="entry name" value="DHFR"/>
</dbReference>
<organism evidence="9 10">
    <name type="scientific">Corynebacterium yudongzhengii</name>
    <dbReference type="NCBI Taxonomy" id="2080740"/>
    <lineage>
        <taxon>Bacteria</taxon>
        <taxon>Bacillati</taxon>
        <taxon>Actinomycetota</taxon>
        <taxon>Actinomycetes</taxon>
        <taxon>Mycobacteriales</taxon>
        <taxon>Corynebacteriaceae</taxon>
        <taxon>Corynebacterium</taxon>
    </lineage>
</organism>
<dbReference type="OrthoDB" id="9804315at2"/>
<dbReference type="GO" id="GO:0005829">
    <property type="term" value="C:cytosol"/>
    <property type="evidence" value="ECO:0007669"/>
    <property type="project" value="TreeGrafter"/>
</dbReference>
<dbReference type="InterPro" id="IPR001796">
    <property type="entry name" value="DHFR_dom"/>
</dbReference>
<dbReference type="InterPro" id="IPR017925">
    <property type="entry name" value="DHFR_CS"/>
</dbReference>
<evidence type="ECO:0000313" key="9">
    <source>
        <dbReference type="EMBL" id="PWC02048.1"/>
    </source>
</evidence>
<dbReference type="PRINTS" id="PR00070">
    <property type="entry name" value="DHFR"/>
</dbReference>
<evidence type="ECO:0000256" key="3">
    <source>
        <dbReference type="ARBA" id="ARBA00012856"/>
    </source>
</evidence>
<evidence type="ECO:0000259" key="8">
    <source>
        <dbReference type="PROSITE" id="PS51330"/>
    </source>
</evidence>
<evidence type="ECO:0000313" key="10">
    <source>
        <dbReference type="Proteomes" id="UP000244989"/>
    </source>
</evidence>